<feature type="region of interest" description="Disordered" evidence="4">
    <location>
        <begin position="1196"/>
        <end position="1246"/>
    </location>
</feature>
<dbReference type="SUPFAM" id="SSF143575">
    <property type="entry name" value="GAS2 domain-like"/>
    <property type="match status" value="1"/>
</dbReference>
<feature type="compositionally biased region" description="Polar residues" evidence="4">
    <location>
        <begin position="359"/>
        <end position="368"/>
    </location>
</feature>
<evidence type="ECO:0000256" key="1">
    <source>
        <dbReference type="ARBA" id="ARBA00004245"/>
    </source>
</evidence>
<feature type="region of interest" description="Disordered" evidence="4">
    <location>
        <begin position="781"/>
        <end position="806"/>
    </location>
</feature>
<feature type="compositionally biased region" description="Polar residues" evidence="4">
    <location>
        <begin position="1319"/>
        <end position="1339"/>
    </location>
</feature>
<feature type="region of interest" description="Disordered" evidence="4">
    <location>
        <begin position="417"/>
        <end position="593"/>
    </location>
</feature>
<dbReference type="OrthoDB" id="5409589at2759"/>
<dbReference type="VEuPathDB" id="FungiDB:CDV56_100583"/>
<comment type="caution">
    <text evidence="6">The sequence shown here is derived from an EMBL/GenBank/DDBJ whole genome shotgun (WGS) entry which is preliminary data.</text>
</comment>
<feature type="compositionally biased region" description="Polar residues" evidence="4">
    <location>
        <begin position="891"/>
        <end position="902"/>
    </location>
</feature>
<dbReference type="EMBL" id="NKHU02000235">
    <property type="protein sequence ID" value="RHZ46970.1"/>
    <property type="molecule type" value="Genomic_DNA"/>
</dbReference>
<gene>
    <name evidence="6" type="ORF">CDV56_100583</name>
</gene>
<feature type="compositionally biased region" description="Polar residues" evidence="4">
    <location>
        <begin position="1127"/>
        <end position="1138"/>
    </location>
</feature>
<feature type="compositionally biased region" description="Polar residues" evidence="4">
    <location>
        <begin position="839"/>
        <end position="855"/>
    </location>
</feature>
<feature type="compositionally biased region" description="Acidic residues" evidence="4">
    <location>
        <begin position="536"/>
        <end position="546"/>
    </location>
</feature>
<feature type="compositionally biased region" description="Low complexity" evidence="4">
    <location>
        <begin position="1219"/>
        <end position="1235"/>
    </location>
</feature>
<keyword evidence="3" id="KW-0206">Cytoskeleton</keyword>
<dbReference type="GO" id="GO:0008017">
    <property type="term" value="F:microtubule binding"/>
    <property type="evidence" value="ECO:0007669"/>
    <property type="project" value="InterPro"/>
</dbReference>
<proteinExistence type="predicted"/>
<evidence type="ECO:0000256" key="3">
    <source>
        <dbReference type="ARBA" id="ARBA00023212"/>
    </source>
</evidence>
<feature type="region of interest" description="Disordered" evidence="4">
    <location>
        <begin position="822"/>
        <end position="956"/>
    </location>
</feature>
<sequence>MATSRVSPVRPSVRFSPTESHHYRKRSLSRSPDRSAAPKYETIDPLLSNLSPESTLLALTSTDAVPKNEKAAHDILWKSISQVSPAERALGIRAAIAAQKLGEWYREVQAWDWPKRTDAQQGKGFMPPSSDTIDSEEQVYYGSLPSVVVKQHEDRIEEIQDGMETLDVDELKEHVLNAHIPARSRPSSSNSTMSVPPPLSYVQLSDFTAVITATILRALPLLSRLNSLLTTWNVRLLVLRQIPGLLRALQLARSEVDSAMDLLKAPAPLSENDTLYSRENYHAKQAGLEAIVLSAGRRMDNVLDALEGREDSLPESWIDDLEAVESDFSTWVMEAEKRTVENEWLRLRTMTSKAKEAQRVQNQQNRLSNIPEEEDSEPPAADSSDPFSQPSCSLPMQTINEDDDDDSLVEAISDPVTHNQSSEQMPNTSNPSQSHLDPSESVGFPEPETDPALKPKEGAELAKESPEESAIKIVIDAVSPVDVDMYQPESSGLMKSLSGDSSDNSPGGSSEESPNNPPSHSPLFVRRVLPDTSEAASEEMSFEENTEAAAQTHGNTAVPQIPVQESPVSIEQPSGGRADETSSITKKQQVPRDLQCSLTNDHFVITNQPAAESSSVSSELLLEDTYLVSHVKEKLCGSQLFVSAQEVPSIITGPAKSSYKEHKKAPLEEPSFFTSENDYFRIPESEIPSLPTAGASIERTDAVCGINEHQTSSTATERNIQEERKQISQGLSVTPVLSDSDRQLSVAPLKEKVAPMAVSSNVTEITFSDEPAAAERLTVNRLNRQGLSADTGRAVDPSGSEKSSPIENEAATLASVIAEAATTGAPSTSMSFKREESPFGSTTSSPEPTKPVSSSHNDKESAVYPGEPQQASETAPPPKIRLESPIKLSKNRPQSLDISKGNSKSRARRTSTASAGSLSDYPSLTSSPGIREPRTASSNGTPLLLETPPPFQDLSRASDYVSLGTDHTLREERLHRLNNQKVPNATMTHNRALSLPLQRFINERYDMQYESEAGRDLDGALSNRRASDASVDLRPQSEQHPTHLQSPKDRPTAPTNNLKLLASQHLELSQRSQSTSELDDATPKLSKAWAHNAKAFAGNSDFPSSPPGPAVRIDAVRIRKQMTTHPSLENIGAYNSESRPFGDTRFSKKGASRSPTPSKQLRRPKDQLDEKISSILNTIPARIHLVSSEDREFDEASVAPSLPVQHRERFRSMTSQGALSRSGTPTPSLTLTPAPSRRRHSHAPEDGSVKLYHLHRGGKAAPTKLFIRTVGEKGERVMVRVGGGWADLAEYLREYAIHHGCRAVSETPRVEVQGLSPRASPTHSSPGSTLTPTGNTGRRTPSRPASVLSNRPSSSLAVRKTRRVSSVSDRSDFRSVSAGQALMTSYSPLSTVSSRRRLSVSSTHSFGGTSFASESHHGTFTNSPSIPLGLAGPTPRSRRVSISPESEAWVEDVLGQARRSSSLRPVKYILPPHEQEPVSARAPTLPKSRSISDIGRAGSSKRVALRGFGNPRN</sequence>
<dbReference type="Proteomes" id="UP000215305">
    <property type="component" value="Unassembled WGS sequence"/>
</dbReference>
<feature type="region of interest" description="Disordered" evidence="4">
    <location>
        <begin position="1023"/>
        <end position="1055"/>
    </location>
</feature>
<keyword evidence="2" id="KW-0963">Cytoplasm</keyword>
<organism evidence="6 7">
    <name type="scientific">Aspergillus thermomutatus</name>
    <name type="common">Neosartorya pseudofischeri</name>
    <dbReference type="NCBI Taxonomy" id="41047"/>
    <lineage>
        <taxon>Eukaryota</taxon>
        <taxon>Fungi</taxon>
        <taxon>Dikarya</taxon>
        <taxon>Ascomycota</taxon>
        <taxon>Pezizomycotina</taxon>
        <taxon>Eurotiomycetes</taxon>
        <taxon>Eurotiomycetidae</taxon>
        <taxon>Eurotiales</taxon>
        <taxon>Aspergillaceae</taxon>
        <taxon>Aspergillus</taxon>
        <taxon>Aspergillus subgen. Fumigati</taxon>
    </lineage>
</organism>
<dbReference type="STRING" id="41047.A0A397GFT8"/>
<feature type="compositionally biased region" description="Basic and acidic residues" evidence="4">
    <location>
        <begin position="1035"/>
        <end position="1051"/>
    </location>
</feature>
<dbReference type="GeneID" id="38122557"/>
<feature type="region of interest" description="Disordered" evidence="4">
    <location>
        <begin position="1127"/>
        <end position="1167"/>
    </location>
</feature>
<feature type="compositionally biased region" description="Polar residues" evidence="4">
    <location>
        <begin position="548"/>
        <end position="558"/>
    </location>
</feature>
<evidence type="ECO:0000313" key="6">
    <source>
        <dbReference type="EMBL" id="RHZ46970.1"/>
    </source>
</evidence>
<feature type="domain" description="GAR" evidence="5">
    <location>
        <begin position="1226"/>
        <end position="1299"/>
    </location>
</feature>
<feature type="region of interest" description="Disordered" evidence="4">
    <location>
        <begin position="1311"/>
        <end position="1371"/>
    </location>
</feature>
<feature type="compositionally biased region" description="Polar residues" evidence="4">
    <location>
        <begin position="387"/>
        <end position="399"/>
    </location>
</feature>
<dbReference type="Gene3D" id="3.30.920.20">
    <property type="entry name" value="Gas2-like domain"/>
    <property type="match status" value="1"/>
</dbReference>
<evidence type="ECO:0000256" key="4">
    <source>
        <dbReference type="SAM" id="MobiDB-lite"/>
    </source>
</evidence>
<evidence type="ECO:0000259" key="5">
    <source>
        <dbReference type="PROSITE" id="PS51460"/>
    </source>
</evidence>
<feature type="compositionally biased region" description="Basic and acidic residues" evidence="4">
    <location>
        <begin position="451"/>
        <end position="470"/>
    </location>
</feature>
<dbReference type="RefSeq" id="XP_026611359.1">
    <property type="nucleotide sequence ID" value="XM_026754202.1"/>
</dbReference>
<evidence type="ECO:0000313" key="7">
    <source>
        <dbReference type="Proteomes" id="UP000215305"/>
    </source>
</evidence>
<feature type="region of interest" description="Disordered" evidence="4">
    <location>
        <begin position="353"/>
        <end position="402"/>
    </location>
</feature>
<comment type="subcellular location">
    <subcellularLocation>
        <location evidence="1">Cytoplasm</location>
        <location evidence="1">Cytoskeleton</location>
    </subcellularLocation>
</comment>
<reference evidence="6" key="1">
    <citation type="submission" date="2018-08" db="EMBL/GenBank/DDBJ databases">
        <title>Draft genome sequence of azole-resistant Aspergillus thermomutatus (Neosartorya pseudofischeri) strain HMR AF 39, isolated from a human nasal aspirate.</title>
        <authorList>
            <person name="Parent-Michaud M."/>
            <person name="Dufresne P.J."/>
            <person name="Fournier E."/>
            <person name="Martineau C."/>
            <person name="Moreira S."/>
            <person name="Perkins V."/>
            <person name="De Repentigny L."/>
            <person name="Dufresne S.F."/>
        </authorList>
    </citation>
    <scope>NUCLEOTIDE SEQUENCE [LARGE SCALE GENOMIC DNA]</scope>
    <source>
        <strain evidence="6">HMR AF 39</strain>
    </source>
</reference>
<dbReference type="PROSITE" id="PS51460">
    <property type="entry name" value="GAR"/>
    <property type="match status" value="1"/>
</dbReference>
<dbReference type="Pfam" id="PF02187">
    <property type="entry name" value="GAS2"/>
    <property type="match status" value="1"/>
</dbReference>
<dbReference type="GO" id="GO:0005856">
    <property type="term" value="C:cytoskeleton"/>
    <property type="evidence" value="ECO:0007669"/>
    <property type="project" value="UniProtKB-SubCell"/>
</dbReference>
<dbReference type="InterPro" id="IPR003108">
    <property type="entry name" value="GAR_dom"/>
</dbReference>
<feature type="compositionally biased region" description="Polar residues" evidence="4">
    <location>
        <begin position="1347"/>
        <end position="1356"/>
    </location>
</feature>
<accession>A0A397GFT8</accession>
<feature type="compositionally biased region" description="Polar residues" evidence="4">
    <location>
        <begin position="916"/>
        <end position="928"/>
    </location>
</feature>
<feature type="compositionally biased region" description="Low complexity" evidence="4">
    <location>
        <begin position="496"/>
        <end position="514"/>
    </location>
</feature>
<feature type="region of interest" description="Disordered" evidence="4">
    <location>
        <begin position="1469"/>
        <end position="1513"/>
    </location>
</feature>
<feature type="region of interest" description="Disordered" evidence="4">
    <location>
        <begin position="1"/>
        <end position="40"/>
    </location>
</feature>
<protein>
    <recommendedName>
        <fullName evidence="5">GAR domain-containing protein</fullName>
    </recommendedName>
</protein>
<keyword evidence="7" id="KW-1185">Reference proteome</keyword>
<evidence type="ECO:0000256" key="2">
    <source>
        <dbReference type="ARBA" id="ARBA00022490"/>
    </source>
</evidence>
<name>A0A397GFT8_ASPTH</name>
<dbReference type="InterPro" id="IPR036534">
    <property type="entry name" value="GAR_dom_sf"/>
</dbReference>
<feature type="compositionally biased region" description="Polar residues" evidence="4">
    <location>
        <begin position="417"/>
        <end position="436"/>
    </location>
</feature>